<reference evidence="1" key="1">
    <citation type="submission" date="2019-08" db="EMBL/GenBank/DDBJ databases">
        <authorList>
            <person name="Kucharzyk K."/>
            <person name="Murdoch R.W."/>
            <person name="Higgins S."/>
            <person name="Loffler F."/>
        </authorList>
    </citation>
    <scope>NUCLEOTIDE SEQUENCE</scope>
</reference>
<evidence type="ECO:0008006" key="2">
    <source>
        <dbReference type="Google" id="ProtNLM"/>
    </source>
</evidence>
<dbReference type="AlphaFoldDB" id="A0A644ZCD6"/>
<comment type="caution">
    <text evidence="1">The sequence shown here is derived from an EMBL/GenBank/DDBJ whole genome shotgun (WGS) entry which is preliminary data.</text>
</comment>
<protein>
    <recommendedName>
        <fullName evidence="2">Helix-turn-helix domain-containing protein</fullName>
    </recommendedName>
</protein>
<gene>
    <name evidence="1" type="ORF">SDC9_85181</name>
</gene>
<dbReference type="Pfam" id="PF13730">
    <property type="entry name" value="HTH_36"/>
    <property type="match status" value="1"/>
</dbReference>
<evidence type="ECO:0000313" key="1">
    <source>
        <dbReference type="EMBL" id="MPM38552.1"/>
    </source>
</evidence>
<accession>A0A644ZCD6</accession>
<dbReference type="EMBL" id="VSSQ01008323">
    <property type="protein sequence ID" value="MPM38552.1"/>
    <property type="molecule type" value="Genomic_DNA"/>
</dbReference>
<dbReference type="Gene3D" id="1.10.10.10">
    <property type="entry name" value="Winged helix-like DNA-binding domain superfamily/Winged helix DNA-binding domain"/>
    <property type="match status" value="1"/>
</dbReference>
<dbReference type="InterPro" id="IPR036388">
    <property type="entry name" value="WH-like_DNA-bd_sf"/>
</dbReference>
<organism evidence="1">
    <name type="scientific">bioreactor metagenome</name>
    <dbReference type="NCBI Taxonomy" id="1076179"/>
    <lineage>
        <taxon>unclassified sequences</taxon>
        <taxon>metagenomes</taxon>
        <taxon>ecological metagenomes</taxon>
    </lineage>
</organism>
<name>A0A644ZCD6_9ZZZZ</name>
<proteinExistence type="predicted"/>
<sequence length="235" mass="26619">MYVKVYRTVFELGLSPNAMKVYLYLCHIQNCLHNAIVKVDTVCSRCNIASRSTVFAALAELEAKGLIKKYKRMDRNGDQIANGYHMNTAPHCGKWFLAPVQVFKLERSAFAVFLFLFSCSNKKGRCFPSLTKIMAALHLACKTVIEAIRTLVGLGLVLKVAHWPGRHNLYIVKKAKKEDAGCNRRQSISTATLQLVENDSFIVAIWQGLVKKASFFCTRVLQKLYTSYYTHLKTQ</sequence>